<dbReference type="Pfam" id="PF13607">
    <property type="entry name" value="Succ_CoA_lig"/>
    <property type="match status" value="1"/>
</dbReference>
<dbReference type="PANTHER" id="PTHR42793">
    <property type="entry name" value="COA BINDING DOMAIN CONTAINING PROTEIN"/>
    <property type="match status" value="1"/>
</dbReference>
<dbReference type="Proteomes" id="UP000559809">
    <property type="component" value="Unassembled WGS sequence"/>
</dbReference>
<sequence>MTAIAPEIIQGTSLHALFHPRTIAVAGVSRRSDGQGNKFIRRLREAGYRGAIYPIHPTEPELEGLRSYPSLSQTPEPIDYAFIAIPAEAVPAMLAEAAGRVRFAQVMSSGFGEGGRGMALRRALLDAVRRGGMRLLGPNCLGTYSPAAGMSFIDGRPAAPGSVGVFSQSGGLSVDIIRNGEYRGLRFSGVVSLGNCLDIGPCELLAHYLEDPSTRVIGAYIEDIREGRRFFEILRDARAAKPVVLLKGGRTAQGLRAAASHTGSLAGSEQVWTALAAQTGSILVDSLEDFINVLAAFESERDSKPPFDGRVVLFGNGGGASVLAADALGKLGVDVPALGAATAAALEALRVPAGAGLENPLDVPANILERSKGRIAGSILEAVITQERPGAVLAHINLPVIMGYRGGALLDELMQTVLGLQGLLAPATRLYLVLRSTGQADYEEKRRRYAQQAIQAGIPTFFDLVSAARALHALNTYSRYYHTRHP</sequence>
<accession>A0A853G6D4</accession>
<dbReference type="RefSeq" id="WP_180155961.1">
    <property type="nucleotide sequence ID" value="NZ_JACCEM010000006.1"/>
</dbReference>
<evidence type="ECO:0000313" key="3">
    <source>
        <dbReference type="Proteomes" id="UP000559809"/>
    </source>
</evidence>
<dbReference type="SMART" id="SM00881">
    <property type="entry name" value="CoA_binding"/>
    <property type="match status" value="1"/>
</dbReference>
<gene>
    <name evidence="2" type="ORF">H0A72_13005</name>
</gene>
<reference evidence="2 3" key="1">
    <citation type="submission" date="2020-07" db="EMBL/GenBank/DDBJ databases">
        <title>Taxonomic revisions and descriptions of new bacterial species based on genomic comparisons in the high-G+C-content subgroup of the family Alcaligenaceae.</title>
        <authorList>
            <person name="Szabo A."/>
            <person name="Felfoldi T."/>
        </authorList>
    </citation>
    <scope>NUCLEOTIDE SEQUENCE [LARGE SCALE GENOMIC DNA]</scope>
    <source>
        <strain evidence="2 3">LMG 24012</strain>
    </source>
</reference>
<comment type="caution">
    <text evidence="2">The sequence shown here is derived from an EMBL/GenBank/DDBJ whole genome shotgun (WGS) entry which is preliminary data.</text>
</comment>
<dbReference type="Pfam" id="PF13380">
    <property type="entry name" value="CoA_binding_2"/>
    <property type="match status" value="1"/>
</dbReference>
<protein>
    <submittedName>
        <fullName evidence="2">CoA-binding protein</fullName>
    </submittedName>
</protein>
<dbReference type="InterPro" id="IPR003781">
    <property type="entry name" value="CoA-bd"/>
</dbReference>
<dbReference type="InterPro" id="IPR032875">
    <property type="entry name" value="Succ_CoA_lig_flav_dom"/>
</dbReference>
<proteinExistence type="predicted"/>
<organism evidence="2 3">
    <name type="scientific">Parapusillimonas granuli</name>
    <dbReference type="NCBI Taxonomy" id="380911"/>
    <lineage>
        <taxon>Bacteria</taxon>
        <taxon>Pseudomonadati</taxon>
        <taxon>Pseudomonadota</taxon>
        <taxon>Betaproteobacteria</taxon>
        <taxon>Burkholderiales</taxon>
        <taxon>Alcaligenaceae</taxon>
        <taxon>Parapusillimonas</taxon>
    </lineage>
</organism>
<dbReference type="SUPFAM" id="SSF52210">
    <property type="entry name" value="Succinyl-CoA synthetase domains"/>
    <property type="match status" value="2"/>
</dbReference>
<feature type="domain" description="CoA-binding" evidence="1">
    <location>
        <begin position="17"/>
        <end position="111"/>
    </location>
</feature>
<dbReference type="InterPro" id="IPR036291">
    <property type="entry name" value="NAD(P)-bd_dom_sf"/>
</dbReference>
<dbReference type="Gene3D" id="3.40.50.261">
    <property type="entry name" value="Succinyl-CoA synthetase domains"/>
    <property type="match status" value="2"/>
</dbReference>
<name>A0A853G6D4_9BURK</name>
<evidence type="ECO:0000313" key="2">
    <source>
        <dbReference type="EMBL" id="NYT50231.1"/>
    </source>
</evidence>
<dbReference type="PANTHER" id="PTHR42793:SF1">
    <property type="entry name" value="PEPTIDYL-LYSINE N-ACETYLTRANSFERASE PATZ"/>
    <property type="match status" value="1"/>
</dbReference>
<dbReference type="AlphaFoldDB" id="A0A853G6D4"/>
<dbReference type="Gene3D" id="3.40.50.720">
    <property type="entry name" value="NAD(P)-binding Rossmann-like Domain"/>
    <property type="match status" value="1"/>
</dbReference>
<dbReference type="EMBL" id="JACCEM010000006">
    <property type="protein sequence ID" value="NYT50231.1"/>
    <property type="molecule type" value="Genomic_DNA"/>
</dbReference>
<dbReference type="SUPFAM" id="SSF51735">
    <property type="entry name" value="NAD(P)-binding Rossmann-fold domains"/>
    <property type="match status" value="1"/>
</dbReference>
<keyword evidence="3" id="KW-1185">Reference proteome</keyword>
<dbReference type="InterPro" id="IPR016102">
    <property type="entry name" value="Succinyl-CoA_synth-like"/>
</dbReference>
<evidence type="ECO:0000259" key="1">
    <source>
        <dbReference type="SMART" id="SM00881"/>
    </source>
</evidence>